<evidence type="ECO:0000256" key="1">
    <source>
        <dbReference type="SAM" id="SignalP"/>
    </source>
</evidence>
<dbReference type="OrthoDB" id="344729at2"/>
<keyword evidence="1" id="KW-0732">Signal</keyword>
<dbReference type="STRING" id="1129793.GPLA_3189"/>
<dbReference type="Proteomes" id="UP000006322">
    <property type="component" value="Unassembled WGS sequence"/>
</dbReference>
<dbReference type="RefSeq" id="WP_007105846.1">
    <property type="nucleotide sequence ID" value="NZ_BAER01000091.1"/>
</dbReference>
<organism evidence="3 4">
    <name type="scientific">Paraglaciecola polaris LMG 21857</name>
    <dbReference type="NCBI Taxonomy" id="1129793"/>
    <lineage>
        <taxon>Bacteria</taxon>
        <taxon>Pseudomonadati</taxon>
        <taxon>Pseudomonadota</taxon>
        <taxon>Gammaproteobacteria</taxon>
        <taxon>Alteromonadales</taxon>
        <taxon>Alteromonadaceae</taxon>
        <taxon>Paraglaciecola</taxon>
    </lineage>
</organism>
<evidence type="ECO:0000313" key="4">
    <source>
        <dbReference type="Proteomes" id="UP000006322"/>
    </source>
</evidence>
<evidence type="ECO:0000259" key="2">
    <source>
        <dbReference type="Pfam" id="PF04945"/>
    </source>
</evidence>
<dbReference type="InterPro" id="IPR007029">
    <property type="entry name" value="YHS_dom"/>
</dbReference>
<proteinExistence type="predicted"/>
<sequence>MIIDTVTQAAKVAALFIMLSFSEGVLAQDPIETGFFNNKAIYGYDTVAYFTQNKAVKGHNTFSKTWRGADWFFSSQANLDLFSDDPEKYAPQYGGYCAYAMATGDFVGIDEDAFVIDQGKLYLNYSASVQKKWLANKAQYIEQADTQYPQSIALDN</sequence>
<reference evidence="4" key="1">
    <citation type="journal article" date="2014" name="Environ. Microbiol.">
        <title>Comparative genomics of the marine bacterial genus Glaciecola reveals the high degree of genomic diversity and genomic characteristic for cold adaptation.</title>
        <authorList>
            <person name="Qin Q.L."/>
            <person name="Xie B.B."/>
            <person name="Yu Y."/>
            <person name="Shu Y.L."/>
            <person name="Rong J.C."/>
            <person name="Zhang Y.J."/>
            <person name="Zhao D.L."/>
            <person name="Chen X.L."/>
            <person name="Zhang X.Y."/>
            <person name="Chen B."/>
            <person name="Zhou B.C."/>
            <person name="Zhang Y.Z."/>
        </authorList>
    </citation>
    <scope>NUCLEOTIDE SEQUENCE [LARGE SCALE GENOMIC DNA]</scope>
    <source>
        <strain evidence="4">LMG 21857</strain>
    </source>
</reference>
<dbReference type="AlphaFoldDB" id="K7AFJ2"/>
<keyword evidence="4" id="KW-1185">Reference proteome</keyword>
<gene>
    <name evidence="3" type="ORF">GPLA_3189</name>
</gene>
<dbReference type="EMBL" id="BAER01000091">
    <property type="protein sequence ID" value="GAC34080.1"/>
    <property type="molecule type" value="Genomic_DNA"/>
</dbReference>
<comment type="caution">
    <text evidence="3">The sequence shown here is derived from an EMBL/GenBank/DDBJ whole genome shotgun (WGS) entry which is preliminary data.</text>
</comment>
<name>K7AFJ2_9ALTE</name>
<protein>
    <recommendedName>
        <fullName evidence="2">YHS domain-containing protein</fullName>
    </recommendedName>
</protein>
<feature type="domain" description="YHS" evidence="2">
    <location>
        <begin position="47"/>
        <end position="93"/>
    </location>
</feature>
<feature type="signal peptide" evidence="1">
    <location>
        <begin position="1"/>
        <end position="27"/>
    </location>
</feature>
<dbReference type="Pfam" id="PF04945">
    <property type="entry name" value="YHS"/>
    <property type="match status" value="1"/>
</dbReference>
<feature type="chain" id="PRO_5003901558" description="YHS domain-containing protein" evidence="1">
    <location>
        <begin position="28"/>
        <end position="156"/>
    </location>
</feature>
<evidence type="ECO:0000313" key="3">
    <source>
        <dbReference type="EMBL" id="GAC34080.1"/>
    </source>
</evidence>
<accession>K7AFJ2</accession>
<dbReference type="NCBIfam" id="NF041384">
    <property type="entry name" value="YHS_seleno_dom"/>
    <property type="match status" value="1"/>
</dbReference>